<proteinExistence type="predicted"/>
<evidence type="ECO:0000256" key="3">
    <source>
        <dbReference type="ARBA" id="ARBA00022989"/>
    </source>
</evidence>
<keyword evidence="7" id="KW-1185">Reference proteome</keyword>
<evidence type="ECO:0000313" key="7">
    <source>
        <dbReference type="Proteomes" id="UP000233398"/>
    </source>
</evidence>
<dbReference type="AlphaFoldDB" id="A0A2N0VDZ4"/>
<feature type="transmembrane region" description="Helical" evidence="5">
    <location>
        <begin position="7"/>
        <end position="29"/>
    </location>
</feature>
<reference evidence="6 7" key="1">
    <citation type="submission" date="2017-11" db="EMBL/GenBank/DDBJ databases">
        <title>Rhodohalobacter 15182 sp. nov., isolated from a salt lake.</title>
        <authorList>
            <person name="Han S."/>
        </authorList>
    </citation>
    <scope>NUCLEOTIDE SEQUENCE [LARGE SCALE GENOMIC DNA]</scope>
    <source>
        <strain evidence="6 7">15182</strain>
    </source>
</reference>
<dbReference type="GO" id="GO:0016020">
    <property type="term" value="C:membrane"/>
    <property type="evidence" value="ECO:0007669"/>
    <property type="project" value="UniProtKB-SubCell"/>
</dbReference>
<gene>
    <name evidence="6" type="ORF">CWD77_15355</name>
</gene>
<protein>
    <recommendedName>
        <fullName evidence="8">DUF697 domain-containing protein</fullName>
    </recommendedName>
</protein>
<keyword evidence="2 5" id="KW-0812">Transmembrane</keyword>
<dbReference type="OrthoDB" id="384184at2"/>
<dbReference type="Pfam" id="PF05128">
    <property type="entry name" value="DUF697"/>
    <property type="match status" value="1"/>
</dbReference>
<sequence>MKREIRRVLTITAFAVSALILIVIVNQLIQFANFLGGIHPVFGQVSLILFLIVAAVAVLAPVWLYFKLPGRLIPPETDEGAEFDRYIENLSKRLGGNPIVKMDQVSGVDDVREAIHVLDKESDKSIKRTANRAFITTAISQNGALDALFILGLQFRLIWEIAHIYAQRPTIKDLSYLYTNVMVTAFIASSIDEAEYYEIVESSMSQGIGSVLSFVPGTTMVINSVITGSSNAFLTLRVGKVAQQYCGTLVKRRRQSIRNSATAEAAKMLAGIVYDGTKIVVKHIGKAPLRLASKPFRRGKKEE</sequence>
<dbReference type="EMBL" id="PISP01000007">
    <property type="protein sequence ID" value="PKD42414.1"/>
    <property type="molecule type" value="Genomic_DNA"/>
</dbReference>
<evidence type="ECO:0000256" key="1">
    <source>
        <dbReference type="ARBA" id="ARBA00004141"/>
    </source>
</evidence>
<dbReference type="RefSeq" id="WP_101074489.1">
    <property type="nucleotide sequence ID" value="NZ_PISP01000007.1"/>
</dbReference>
<keyword evidence="4 5" id="KW-0472">Membrane</keyword>
<evidence type="ECO:0000256" key="2">
    <source>
        <dbReference type="ARBA" id="ARBA00022692"/>
    </source>
</evidence>
<dbReference type="InterPro" id="IPR021147">
    <property type="entry name" value="DUF697"/>
</dbReference>
<name>A0A2N0VDZ4_9BACT</name>
<evidence type="ECO:0000313" key="6">
    <source>
        <dbReference type="EMBL" id="PKD42414.1"/>
    </source>
</evidence>
<comment type="caution">
    <text evidence="6">The sequence shown here is derived from an EMBL/GenBank/DDBJ whole genome shotgun (WGS) entry which is preliminary data.</text>
</comment>
<evidence type="ECO:0008006" key="8">
    <source>
        <dbReference type="Google" id="ProtNLM"/>
    </source>
</evidence>
<comment type="subcellular location">
    <subcellularLocation>
        <location evidence="1">Membrane</location>
        <topology evidence="1">Multi-pass membrane protein</topology>
    </subcellularLocation>
</comment>
<evidence type="ECO:0000256" key="5">
    <source>
        <dbReference type="SAM" id="Phobius"/>
    </source>
</evidence>
<accession>A0A2N0VDZ4</accession>
<evidence type="ECO:0000256" key="4">
    <source>
        <dbReference type="ARBA" id="ARBA00023136"/>
    </source>
</evidence>
<dbReference type="Proteomes" id="UP000233398">
    <property type="component" value="Unassembled WGS sequence"/>
</dbReference>
<organism evidence="6 7">
    <name type="scientific">Rhodohalobacter barkolensis</name>
    <dbReference type="NCBI Taxonomy" id="2053187"/>
    <lineage>
        <taxon>Bacteria</taxon>
        <taxon>Pseudomonadati</taxon>
        <taxon>Balneolota</taxon>
        <taxon>Balneolia</taxon>
        <taxon>Balneolales</taxon>
        <taxon>Balneolaceae</taxon>
        <taxon>Rhodohalobacter</taxon>
    </lineage>
</organism>
<keyword evidence="3 5" id="KW-1133">Transmembrane helix</keyword>
<feature type="transmembrane region" description="Helical" evidence="5">
    <location>
        <begin position="41"/>
        <end position="66"/>
    </location>
</feature>